<protein>
    <recommendedName>
        <fullName evidence="4">BZIP domain-containing protein</fullName>
    </recommendedName>
</protein>
<comment type="caution">
    <text evidence="2">The sequence shown here is derived from an EMBL/GenBank/DDBJ whole genome shotgun (WGS) entry which is preliminary data.</text>
</comment>
<reference evidence="2 3" key="1">
    <citation type="submission" date="2021-06" db="EMBL/GenBank/DDBJ databases">
        <title>Caerostris extrusa draft genome.</title>
        <authorList>
            <person name="Kono N."/>
            <person name="Arakawa K."/>
        </authorList>
    </citation>
    <scope>NUCLEOTIDE SEQUENCE [LARGE SCALE GENOMIC DNA]</scope>
</reference>
<dbReference type="AlphaFoldDB" id="A0AAV4VS14"/>
<feature type="region of interest" description="Disordered" evidence="1">
    <location>
        <begin position="17"/>
        <end position="62"/>
    </location>
</feature>
<dbReference type="Proteomes" id="UP001054945">
    <property type="component" value="Unassembled WGS sequence"/>
</dbReference>
<evidence type="ECO:0000313" key="2">
    <source>
        <dbReference type="EMBL" id="GIY72135.1"/>
    </source>
</evidence>
<accession>A0AAV4VS14</accession>
<sequence length="125" mass="14799">MPFKSFEFESIDDHLRSDGLRTSYPRRNSLTDAPKAGVDSPALRRYNRDMQRSYRQRKNKHRAKRCQKRLAAIEFCAIQLVAIYFLMDARANFPRNARMRRKAHARIRRSHGNREPQQLPSPSIE</sequence>
<feature type="compositionally biased region" description="Basic residues" evidence="1">
    <location>
        <begin position="98"/>
        <end position="111"/>
    </location>
</feature>
<proteinExistence type="predicted"/>
<dbReference type="EMBL" id="BPLR01014900">
    <property type="protein sequence ID" value="GIY72135.1"/>
    <property type="molecule type" value="Genomic_DNA"/>
</dbReference>
<feature type="region of interest" description="Disordered" evidence="1">
    <location>
        <begin position="98"/>
        <end position="125"/>
    </location>
</feature>
<name>A0AAV4VS14_CAEEX</name>
<evidence type="ECO:0008006" key="4">
    <source>
        <dbReference type="Google" id="ProtNLM"/>
    </source>
</evidence>
<evidence type="ECO:0000256" key="1">
    <source>
        <dbReference type="SAM" id="MobiDB-lite"/>
    </source>
</evidence>
<gene>
    <name evidence="2" type="ORF">CEXT_461891</name>
</gene>
<feature type="compositionally biased region" description="Polar residues" evidence="1">
    <location>
        <begin position="115"/>
        <end position="125"/>
    </location>
</feature>
<evidence type="ECO:0000313" key="3">
    <source>
        <dbReference type="Proteomes" id="UP001054945"/>
    </source>
</evidence>
<keyword evidence="3" id="KW-1185">Reference proteome</keyword>
<organism evidence="2 3">
    <name type="scientific">Caerostris extrusa</name>
    <name type="common">Bark spider</name>
    <name type="synonym">Caerostris bankana</name>
    <dbReference type="NCBI Taxonomy" id="172846"/>
    <lineage>
        <taxon>Eukaryota</taxon>
        <taxon>Metazoa</taxon>
        <taxon>Ecdysozoa</taxon>
        <taxon>Arthropoda</taxon>
        <taxon>Chelicerata</taxon>
        <taxon>Arachnida</taxon>
        <taxon>Araneae</taxon>
        <taxon>Araneomorphae</taxon>
        <taxon>Entelegynae</taxon>
        <taxon>Araneoidea</taxon>
        <taxon>Araneidae</taxon>
        <taxon>Caerostris</taxon>
    </lineage>
</organism>